<evidence type="ECO:0000313" key="3">
    <source>
        <dbReference type="Proteomes" id="UP000785679"/>
    </source>
</evidence>
<feature type="compositionally biased region" description="Low complexity" evidence="1">
    <location>
        <begin position="1"/>
        <end position="15"/>
    </location>
</feature>
<protein>
    <recommendedName>
        <fullName evidence="4">CHCH domain-containing protein</fullName>
    </recommendedName>
</protein>
<evidence type="ECO:0000256" key="1">
    <source>
        <dbReference type="SAM" id="MobiDB-lite"/>
    </source>
</evidence>
<dbReference type="OrthoDB" id="310526at2759"/>
<reference evidence="2" key="1">
    <citation type="submission" date="2019-06" db="EMBL/GenBank/DDBJ databases">
        <authorList>
            <person name="Zheng W."/>
        </authorList>
    </citation>
    <scope>NUCLEOTIDE SEQUENCE</scope>
    <source>
        <strain evidence="2">QDHG01</strain>
    </source>
</reference>
<sequence>MAQEGAGAQPQQQMMSDSTNHQIQQQSPCINFNQNLLSCLKENPVKTSICQTNIDLLTQCKKENSSYYPGF</sequence>
<dbReference type="Proteomes" id="UP000785679">
    <property type="component" value="Unassembled WGS sequence"/>
</dbReference>
<feature type="region of interest" description="Disordered" evidence="1">
    <location>
        <begin position="1"/>
        <end position="23"/>
    </location>
</feature>
<proteinExistence type="predicted"/>
<dbReference type="EMBL" id="RRYP01015942">
    <property type="protein sequence ID" value="TNV75276.1"/>
    <property type="molecule type" value="Genomic_DNA"/>
</dbReference>
<comment type="caution">
    <text evidence="2">The sequence shown here is derived from an EMBL/GenBank/DDBJ whole genome shotgun (WGS) entry which is preliminary data.</text>
</comment>
<organism evidence="2 3">
    <name type="scientific">Halteria grandinella</name>
    <dbReference type="NCBI Taxonomy" id="5974"/>
    <lineage>
        <taxon>Eukaryota</taxon>
        <taxon>Sar</taxon>
        <taxon>Alveolata</taxon>
        <taxon>Ciliophora</taxon>
        <taxon>Intramacronucleata</taxon>
        <taxon>Spirotrichea</taxon>
        <taxon>Stichotrichia</taxon>
        <taxon>Sporadotrichida</taxon>
        <taxon>Halteriidae</taxon>
        <taxon>Halteria</taxon>
    </lineage>
</organism>
<keyword evidence="3" id="KW-1185">Reference proteome</keyword>
<accession>A0A8J8SYS2</accession>
<dbReference type="InterPro" id="IPR009069">
    <property type="entry name" value="Cys_alpha_HP_mot_SF"/>
</dbReference>
<name>A0A8J8SYS2_HALGN</name>
<gene>
    <name evidence="2" type="ORF">FGO68_gene14736</name>
</gene>
<dbReference type="SUPFAM" id="SSF47072">
    <property type="entry name" value="Cysteine alpha-hairpin motif"/>
    <property type="match status" value="1"/>
</dbReference>
<evidence type="ECO:0008006" key="4">
    <source>
        <dbReference type="Google" id="ProtNLM"/>
    </source>
</evidence>
<dbReference type="AlphaFoldDB" id="A0A8J8SYS2"/>
<evidence type="ECO:0000313" key="2">
    <source>
        <dbReference type="EMBL" id="TNV75276.1"/>
    </source>
</evidence>